<evidence type="ECO:0000256" key="1">
    <source>
        <dbReference type="SAM" id="Phobius"/>
    </source>
</evidence>
<accession>A0A6A4M5D9</accession>
<feature type="non-terminal residue" evidence="3">
    <location>
        <position position="1"/>
    </location>
</feature>
<dbReference type="SUPFAM" id="SSF52047">
    <property type="entry name" value="RNI-like"/>
    <property type="match status" value="1"/>
</dbReference>
<proteinExistence type="predicted"/>
<protein>
    <recommendedName>
        <fullName evidence="2">FBD domain-containing protein</fullName>
    </recommendedName>
</protein>
<comment type="caution">
    <text evidence="3">The sequence shown here is derived from an EMBL/GenBank/DDBJ whole genome shotgun (WGS) entry which is preliminary data.</text>
</comment>
<dbReference type="InterPro" id="IPR006566">
    <property type="entry name" value="FBD"/>
</dbReference>
<dbReference type="SMART" id="SM00579">
    <property type="entry name" value="FBD"/>
    <property type="match status" value="1"/>
</dbReference>
<dbReference type="InterPro" id="IPR055357">
    <property type="entry name" value="LRR_At1g61320_AtMIF1"/>
</dbReference>
<sequence>MSRNGKSVTFRPPPSIESVSVPTLCSLTFSPSYQSKTPSKPKSCRNDGNSFGPSFLFHFHFSYSMYNDYDDKDSIVSRTSNFVTFVDKTLFFSNCSKLKKFGVDFGYEPSFASNVNSWTRFAVGKGVEELCLEFHSPIYRLNADEFYELPQLLYANSRFKELRFSLCWVMPKGNVAWNSLNKLSIGYVELSEDVIERILAGSPVLELLELHHCKVFNYHLVLFDEERAVDYERIQNMVVGLLASLAHVKNLTLGTLAIEVLSIMEAKGLSSPLLKCECLTLHTQINKHVLLGIASILKSTPNLETLAMNLSLLLIEHFEVELAELCSYNEEQYWTAQEWTYKCLTLHLKNVKIAGSWWCCDSNFLAFVQFLLRNARVLQKMVINKPNDYRLEDYFQAAQKLLRFPRSSPDAEVLVLLLIILLGLYLFFSEVVVATSNRAVRAVDFTGDKERILRDNVVQYLLLKSQLVQGVCVYDRRGGLDVRRFGSSCRFMNVSSLVDAVFNCQFVCADQDRANDTERIQDMVGGLLASLVHVKNLTLGAWAIEVCLSAILLFCD</sequence>
<reference evidence="3 4" key="1">
    <citation type="journal article" date="2019" name="Genome Biol. Evol.">
        <title>The Rhododendron genome and chromosomal organization provide insight into shared whole-genome duplications across the heath family (Ericaceae).</title>
        <authorList>
            <person name="Soza V.L."/>
            <person name="Lindsley D."/>
            <person name="Waalkes A."/>
            <person name="Ramage E."/>
            <person name="Patwardhan R.P."/>
            <person name="Burton J.N."/>
            <person name="Adey A."/>
            <person name="Kumar A."/>
            <person name="Qiu R."/>
            <person name="Shendure J."/>
            <person name="Hall B."/>
        </authorList>
    </citation>
    <scope>NUCLEOTIDE SEQUENCE [LARGE SCALE GENOMIC DNA]</scope>
    <source>
        <strain evidence="3">RSF 1966-606</strain>
    </source>
</reference>
<dbReference type="Pfam" id="PF23622">
    <property type="entry name" value="LRR_At1g61320_AtMIF1"/>
    <property type="match status" value="1"/>
</dbReference>
<dbReference type="Pfam" id="PF08387">
    <property type="entry name" value="FBD"/>
    <property type="match status" value="1"/>
</dbReference>
<gene>
    <name evidence="3" type="ORF">C3L33_06307</name>
</gene>
<organism evidence="3 4">
    <name type="scientific">Rhododendron williamsianum</name>
    <dbReference type="NCBI Taxonomy" id="262921"/>
    <lineage>
        <taxon>Eukaryota</taxon>
        <taxon>Viridiplantae</taxon>
        <taxon>Streptophyta</taxon>
        <taxon>Embryophyta</taxon>
        <taxon>Tracheophyta</taxon>
        <taxon>Spermatophyta</taxon>
        <taxon>Magnoliopsida</taxon>
        <taxon>eudicotyledons</taxon>
        <taxon>Gunneridae</taxon>
        <taxon>Pentapetalae</taxon>
        <taxon>asterids</taxon>
        <taxon>Ericales</taxon>
        <taxon>Ericaceae</taxon>
        <taxon>Ericoideae</taxon>
        <taxon>Rhodoreae</taxon>
        <taxon>Rhododendron</taxon>
    </lineage>
</organism>
<evidence type="ECO:0000313" key="4">
    <source>
        <dbReference type="Proteomes" id="UP000428333"/>
    </source>
</evidence>
<name>A0A6A4M5D9_9ERIC</name>
<evidence type="ECO:0000259" key="2">
    <source>
        <dbReference type="SMART" id="SM00579"/>
    </source>
</evidence>
<feature type="domain" description="FBD" evidence="2">
    <location>
        <begin position="342"/>
        <end position="416"/>
    </location>
</feature>
<dbReference type="InterPro" id="IPR053772">
    <property type="entry name" value="At1g61320/At1g61330-like"/>
</dbReference>
<dbReference type="EMBL" id="QEFC01000937">
    <property type="protein sequence ID" value="KAE9461818.1"/>
    <property type="molecule type" value="Genomic_DNA"/>
</dbReference>
<keyword evidence="1" id="KW-0812">Transmembrane</keyword>
<keyword evidence="4" id="KW-1185">Reference proteome</keyword>
<evidence type="ECO:0000313" key="3">
    <source>
        <dbReference type="EMBL" id="KAE9461818.1"/>
    </source>
</evidence>
<dbReference type="AlphaFoldDB" id="A0A6A4M5D9"/>
<dbReference type="Proteomes" id="UP000428333">
    <property type="component" value="Linkage Group LG04"/>
</dbReference>
<dbReference type="PANTHER" id="PTHR34145">
    <property type="entry name" value="OS02G0105600 PROTEIN"/>
    <property type="match status" value="1"/>
</dbReference>
<keyword evidence="1" id="KW-0472">Membrane</keyword>
<feature type="transmembrane region" description="Helical" evidence="1">
    <location>
        <begin position="413"/>
        <end position="433"/>
    </location>
</feature>
<dbReference type="OrthoDB" id="1939276at2759"/>
<keyword evidence="1" id="KW-1133">Transmembrane helix</keyword>